<name>A0ABV2KS13_9BACI</name>
<evidence type="ECO:0008006" key="3">
    <source>
        <dbReference type="Google" id="ProtNLM"/>
    </source>
</evidence>
<dbReference type="EMBL" id="JBEPMX010000001">
    <property type="protein sequence ID" value="MET3682373.1"/>
    <property type="molecule type" value="Genomic_DNA"/>
</dbReference>
<dbReference type="Proteomes" id="UP001549167">
    <property type="component" value="Unassembled WGS sequence"/>
</dbReference>
<sequence>MPMSTHLFSQAEDIHHYLMEIEDELTQFLNHKSVTSITTSDPSLNTTYIEAVVKQLRFLEVYCMEGKQALNRLMATDQLQGDVLEKVLRGIYHKCVNEFFSPKDDLWYEDSRAAYRGKCAIEFQGEPGEAITYLTRVVEPVFQDLREQLDYMEAV</sequence>
<evidence type="ECO:0000313" key="2">
    <source>
        <dbReference type="Proteomes" id="UP001549167"/>
    </source>
</evidence>
<gene>
    <name evidence="1" type="ORF">ABID56_000452</name>
</gene>
<protein>
    <recommendedName>
        <fullName evidence="3">DUF3907 family protein</fullName>
    </recommendedName>
</protein>
<keyword evidence="2" id="KW-1185">Reference proteome</keyword>
<evidence type="ECO:0000313" key="1">
    <source>
        <dbReference type="EMBL" id="MET3682373.1"/>
    </source>
</evidence>
<dbReference type="Pfam" id="PF13047">
    <property type="entry name" value="DUF3907"/>
    <property type="match status" value="1"/>
</dbReference>
<proteinExistence type="predicted"/>
<comment type="caution">
    <text evidence="1">The sequence shown here is derived from an EMBL/GenBank/DDBJ whole genome shotgun (WGS) entry which is preliminary data.</text>
</comment>
<organism evidence="1 2">
    <name type="scientific">Alkalibacillus flavidus</name>
    <dbReference type="NCBI Taxonomy" id="546021"/>
    <lineage>
        <taxon>Bacteria</taxon>
        <taxon>Bacillati</taxon>
        <taxon>Bacillota</taxon>
        <taxon>Bacilli</taxon>
        <taxon>Bacillales</taxon>
        <taxon>Bacillaceae</taxon>
        <taxon>Alkalibacillus</taxon>
    </lineage>
</organism>
<accession>A0ABV2KS13</accession>
<dbReference type="InterPro" id="IPR025013">
    <property type="entry name" value="DUF3907"/>
</dbReference>
<reference evidence="1 2" key="1">
    <citation type="submission" date="2024-06" db="EMBL/GenBank/DDBJ databases">
        <title>Genomic Encyclopedia of Type Strains, Phase IV (KMG-IV): sequencing the most valuable type-strain genomes for metagenomic binning, comparative biology and taxonomic classification.</title>
        <authorList>
            <person name="Goeker M."/>
        </authorList>
    </citation>
    <scope>NUCLEOTIDE SEQUENCE [LARGE SCALE GENOMIC DNA]</scope>
    <source>
        <strain evidence="1 2">DSM 23520</strain>
    </source>
</reference>